<name>A0A7S3AET9_9EUKA</name>
<organism evidence="1">
    <name type="scientific">Haptolina ericina</name>
    <dbReference type="NCBI Taxonomy" id="156174"/>
    <lineage>
        <taxon>Eukaryota</taxon>
        <taxon>Haptista</taxon>
        <taxon>Haptophyta</taxon>
        <taxon>Prymnesiophyceae</taxon>
        <taxon>Prymnesiales</taxon>
        <taxon>Prymnesiaceae</taxon>
        <taxon>Haptolina</taxon>
    </lineage>
</organism>
<dbReference type="AlphaFoldDB" id="A0A7S3AET9"/>
<reference evidence="1" key="1">
    <citation type="submission" date="2021-01" db="EMBL/GenBank/DDBJ databases">
        <authorList>
            <person name="Corre E."/>
            <person name="Pelletier E."/>
            <person name="Niang G."/>
            <person name="Scheremetjew M."/>
            <person name="Finn R."/>
            <person name="Kale V."/>
            <person name="Holt S."/>
            <person name="Cochrane G."/>
            <person name="Meng A."/>
            <person name="Brown T."/>
            <person name="Cohen L."/>
        </authorList>
    </citation>
    <scope>NUCLEOTIDE SEQUENCE</scope>
    <source>
        <strain evidence="1">CCMP281</strain>
    </source>
</reference>
<gene>
    <name evidence="1" type="ORF">HERI1096_LOCUS3204</name>
</gene>
<protein>
    <submittedName>
        <fullName evidence="1">Uncharacterized protein</fullName>
    </submittedName>
</protein>
<sequence length="150" mass="16360">MPPLRLAHAIAAEVGSVRVPTPLERWTKQLTLFGRPRLVVLCGAGDEALLDHPVLLEHTAVLQFVSMLTEEQCAARGGCDSLVDLWQAMGNVDPFLVLAAPCATRRTRKQLLHRFSKHPIASQYVWQVLAGPDVDGSSAPSAEEGWESVL</sequence>
<accession>A0A7S3AET9</accession>
<evidence type="ECO:0000313" key="1">
    <source>
        <dbReference type="EMBL" id="CAE0102547.1"/>
    </source>
</evidence>
<proteinExistence type="predicted"/>
<dbReference type="EMBL" id="HBHX01005909">
    <property type="protein sequence ID" value="CAE0102547.1"/>
    <property type="molecule type" value="Transcribed_RNA"/>
</dbReference>